<keyword evidence="1" id="KW-1133">Transmembrane helix</keyword>
<comment type="caution">
    <text evidence="2">The sequence shown here is derived from an EMBL/GenBank/DDBJ whole genome shotgun (WGS) entry which is preliminary data.</text>
</comment>
<feature type="transmembrane region" description="Helical" evidence="1">
    <location>
        <begin position="110"/>
        <end position="127"/>
    </location>
</feature>
<proteinExistence type="predicted"/>
<dbReference type="GO" id="GO:0009847">
    <property type="term" value="P:spore germination"/>
    <property type="evidence" value="ECO:0007669"/>
    <property type="project" value="InterPro"/>
</dbReference>
<accession>A0A4Y8PTH9</accession>
<dbReference type="RefSeq" id="WP_134756465.1">
    <property type="nucleotide sequence ID" value="NZ_MYFO02000001.1"/>
</dbReference>
<feature type="transmembrane region" description="Helical" evidence="1">
    <location>
        <begin position="263"/>
        <end position="281"/>
    </location>
</feature>
<sequence length="360" mass="41132">MIRYFYYLILLNMLANIVLFVPGIFISRRFEGSILSVAIAVPIGYALIQVFMRALSAFPGQGFPEILRDTLPNWLGKPILVLFIGMWFSAGSLTLVTFTSMITTFINPDIPSWLTLFSLLCIVALIARLSSDSVLYTMEILLVLSTPMIMWILYKSLLNPSFRYDAVFEIVSHFRHWPTLDTLSAGTYIFTGYVNMIIFNRLFGPLTKLRFLWAVPIVGCGVLLTSFLIPIGMQGTIAVGDYTFIWSSTTDSMRIEFGIVERVMFIFILLYSCISVAGTFIHWHVGLEMTKGLLPGLSKSRYFTWIAVGFFSAVTLIFNWYMDHHILDMVGRMWIELRFISEMALVALIFLLARRKRRLC</sequence>
<evidence type="ECO:0000256" key="1">
    <source>
        <dbReference type="SAM" id="Phobius"/>
    </source>
</evidence>
<feature type="transmembrane region" description="Helical" evidence="1">
    <location>
        <begin position="333"/>
        <end position="353"/>
    </location>
</feature>
<feature type="transmembrane region" description="Helical" evidence="1">
    <location>
        <begin position="211"/>
        <end position="233"/>
    </location>
</feature>
<name>A0A4Y8PTH9_9BACL</name>
<dbReference type="AlphaFoldDB" id="A0A4Y8PTH9"/>
<keyword evidence="3" id="KW-1185">Reference proteome</keyword>
<reference evidence="2 3" key="1">
    <citation type="submission" date="2017-03" db="EMBL/GenBank/DDBJ databases">
        <title>Isolation of Levoglucosan Utilizing Bacteria.</title>
        <authorList>
            <person name="Arya A.S."/>
        </authorList>
    </citation>
    <scope>NUCLEOTIDE SEQUENCE [LARGE SCALE GENOMIC DNA]</scope>
    <source>
        <strain evidence="2 3">MEC069</strain>
    </source>
</reference>
<dbReference type="OrthoDB" id="2930450at2"/>
<keyword evidence="1" id="KW-0812">Transmembrane</keyword>
<keyword evidence="1" id="KW-0472">Membrane</keyword>
<dbReference type="EMBL" id="MYFO01000038">
    <property type="protein sequence ID" value="TFE84143.1"/>
    <property type="molecule type" value="Genomic_DNA"/>
</dbReference>
<dbReference type="Proteomes" id="UP000298246">
    <property type="component" value="Unassembled WGS sequence"/>
</dbReference>
<feature type="transmembrane region" description="Helical" evidence="1">
    <location>
        <begin position="79"/>
        <end position="98"/>
    </location>
</feature>
<organism evidence="2 3">
    <name type="scientific">Paenibacillus athensensis</name>
    <dbReference type="NCBI Taxonomy" id="1967502"/>
    <lineage>
        <taxon>Bacteria</taxon>
        <taxon>Bacillati</taxon>
        <taxon>Bacillota</taxon>
        <taxon>Bacilli</taxon>
        <taxon>Bacillales</taxon>
        <taxon>Paenibacillaceae</taxon>
        <taxon>Paenibacillus</taxon>
    </lineage>
</organism>
<dbReference type="GO" id="GO:0016020">
    <property type="term" value="C:membrane"/>
    <property type="evidence" value="ECO:0007669"/>
    <property type="project" value="InterPro"/>
</dbReference>
<protein>
    <submittedName>
        <fullName evidence="2">Uncharacterized protein</fullName>
    </submittedName>
</protein>
<feature type="transmembrane region" description="Helical" evidence="1">
    <location>
        <begin position="7"/>
        <end position="27"/>
    </location>
</feature>
<evidence type="ECO:0000313" key="3">
    <source>
        <dbReference type="Proteomes" id="UP000298246"/>
    </source>
</evidence>
<gene>
    <name evidence="2" type="ORF">B5M42_21110</name>
</gene>
<evidence type="ECO:0000313" key="2">
    <source>
        <dbReference type="EMBL" id="TFE84143.1"/>
    </source>
</evidence>
<dbReference type="Pfam" id="PF03845">
    <property type="entry name" value="Spore_permease"/>
    <property type="match status" value="1"/>
</dbReference>
<feature type="transmembrane region" description="Helical" evidence="1">
    <location>
        <begin position="182"/>
        <end position="199"/>
    </location>
</feature>
<dbReference type="InterPro" id="IPR004761">
    <property type="entry name" value="Spore_GerAB"/>
</dbReference>
<feature type="transmembrane region" description="Helical" evidence="1">
    <location>
        <begin position="134"/>
        <end position="154"/>
    </location>
</feature>
<feature type="transmembrane region" description="Helical" evidence="1">
    <location>
        <begin position="302"/>
        <end position="321"/>
    </location>
</feature>
<feature type="transmembrane region" description="Helical" evidence="1">
    <location>
        <begin position="33"/>
        <end position="58"/>
    </location>
</feature>